<name>A0A319EEK2_ASPSB</name>
<organism evidence="3 4">
    <name type="scientific">Aspergillus sclerotiicarbonarius (strain CBS 121057 / IBT 28362)</name>
    <dbReference type="NCBI Taxonomy" id="1448318"/>
    <lineage>
        <taxon>Eukaryota</taxon>
        <taxon>Fungi</taxon>
        <taxon>Dikarya</taxon>
        <taxon>Ascomycota</taxon>
        <taxon>Pezizomycotina</taxon>
        <taxon>Eurotiomycetes</taxon>
        <taxon>Eurotiomycetidae</taxon>
        <taxon>Eurotiales</taxon>
        <taxon>Aspergillaceae</taxon>
        <taxon>Aspergillus</taxon>
        <taxon>Aspergillus subgen. Circumdati</taxon>
    </lineage>
</organism>
<accession>A0A319EEK2</accession>
<dbReference type="AlphaFoldDB" id="A0A319EEK2"/>
<keyword evidence="4" id="KW-1185">Reference proteome</keyword>
<feature type="transmembrane region" description="Helical" evidence="2">
    <location>
        <begin position="32"/>
        <end position="56"/>
    </location>
</feature>
<dbReference type="OrthoDB" id="5381672at2759"/>
<dbReference type="VEuPathDB" id="FungiDB:BO78DRAFT_395536"/>
<dbReference type="Proteomes" id="UP000248423">
    <property type="component" value="Unassembled WGS sequence"/>
</dbReference>
<keyword evidence="2" id="KW-1133">Transmembrane helix</keyword>
<protein>
    <submittedName>
        <fullName evidence="3">Uncharacterized protein</fullName>
    </submittedName>
</protein>
<reference evidence="3 4" key="1">
    <citation type="submission" date="2018-02" db="EMBL/GenBank/DDBJ databases">
        <title>The genomes of Aspergillus section Nigri reveals drivers in fungal speciation.</title>
        <authorList>
            <consortium name="DOE Joint Genome Institute"/>
            <person name="Vesth T.C."/>
            <person name="Nybo J."/>
            <person name="Theobald S."/>
            <person name="Brandl J."/>
            <person name="Frisvad J.C."/>
            <person name="Nielsen K.F."/>
            <person name="Lyhne E.K."/>
            <person name="Kogle M.E."/>
            <person name="Kuo A."/>
            <person name="Riley R."/>
            <person name="Clum A."/>
            <person name="Nolan M."/>
            <person name="Lipzen A."/>
            <person name="Salamov A."/>
            <person name="Henrissat B."/>
            <person name="Wiebenga A."/>
            <person name="De vries R.P."/>
            <person name="Grigoriev I.V."/>
            <person name="Mortensen U.H."/>
            <person name="Andersen M.R."/>
            <person name="Baker S.E."/>
        </authorList>
    </citation>
    <scope>NUCLEOTIDE SEQUENCE [LARGE SCALE GENOMIC DNA]</scope>
    <source>
        <strain evidence="3 4">CBS 121057</strain>
    </source>
</reference>
<feature type="transmembrane region" description="Helical" evidence="2">
    <location>
        <begin position="99"/>
        <end position="123"/>
    </location>
</feature>
<evidence type="ECO:0000256" key="2">
    <source>
        <dbReference type="SAM" id="Phobius"/>
    </source>
</evidence>
<sequence>MDETSLPRESDTFLPPRRERQYASARLQRTGYILVLVLVFIALALCSWIVICIQVFRPLTANRYGVWVWDDGNGYGFSDPKAFHALYVKNERWYHAARVVQSIVSLVTLPLTSAVCSSAAVIFMQRRQWLSSRDLTIRQTMVLADKGWTDLLTYARLHFVSSGWKRYGSPFLFFAIGLNGLASTIGPLRELFLSPKTIKVPTQPRTLFGLLDIPDQWNAGVETSDVDVNTLLTVMTREALTATMLTQPQANIWQATNVSCSALDANGFVPESCSFKGATFQNVSELDQPFLAELPSDYNTGLIRQSLQMDGPAGRLCYDAHWRHAWKSSAVTHGPYDGRRGCSRPDPGLDRRGDQLGQGSGHARLGRHCAAAGNSKICRFPLDDYCKDTEGHEI</sequence>
<evidence type="ECO:0000313" key="4">
    <source>
        <dbReference type="Proteomes" id="UP000248423"/>
    </source>
</evidence>
<evidence type="ECO:0000256" key="1">
    <source>
        <dbReference type="SAM" id="MobiDB-lite"/>
    </source>
</evidence>
<feature type="region of interest" description="Disordered" evidence="1">
    <location>
        <begin position="336"/>
        <end position="360"/>
    </location>
</feature>
<gene>
    <name evidence="3" type="ORF">BO78DRAFT_395536</name>
</gene>
<keyword evidence="2" id="KW-0472">Membrane</keyword>
<proteinExistence type="predicted"/>
<keyword evidence="2" id="KW-0812">Transmembrane</keyword>
<evidence type="ECO:0000313" key="3">
    <source>
        <dbReference type="EMBL" id="PYI08676.1"/>
    </source>
</evidence>
<dbReference type="EMBL" id="KZ826333">
    <property type="protein sequence ID" value="PYI08676.1"/>
    <property type="molecule type" value="Genomic_DNA"/>
</dbReference>